<dbReference type="AlphaFoldDB" id="A0A0H5QV36"/>
<sequence>LHNIIMGMERDPYFLDKSERDADRRDQQLCRRVARGRNHEQHEVPGNVASTATLINTTRYVLHEFFAYPCVAGRTGQLCENGRIATIPEDISYSCQVIAVQVLVVLHQDINCVCHTIILCQWNLIGILRFGNLQFDQLRHGFSDNESCGSSISLRRHTTCQRSPFRSPGSARFS</sequence>
<name>A0A0H5QV36_9EUKA</name>
<protein>
    <submittedName>
        <fullName evidence="1">Uncharacterized protein</fullName>
    </submittedName>
</protein>
<dbReference type="EMBL" id="HACM01005393">
    <property type="protein sequence ID" value="CRZ05835.1"/>
    <property type="molecule type" value="Transcribed_RNA"/>
</dbReference>
<organism evidence="1">
    <name type="scientific">Spongospora subterranea</name>
    <dbReference type="NCBI Taxonomy" id="70186"/>
    <lineage>
        <taxon>Eukaryota</taxon>
        <taxon>Sar</taxon>
        <taxon>Rhizaria</taxon>
        <taxon>Endomyxa</taxon>
        <taxon>Phytomyxea</taxon>
        <taxon>Plasmodiophorida</taxon>
        <taxon>Plasmodiophoridae</taxon>
        <taxon>Spongospora</taxon>
    </lineage>
</organism>
<proteinExistence type="predicted"/>
<evidence type="ECO:0000313" key="1">
    <source>
        <dbReference type="EMBL" id="CRZ05843.1"/>
    </source>
</evidence>
<feature type="non-terminal residue" evidence="1">
    <location>
        <position position="1"/>
    </location>
</feature>
<accession>A0A0H5QV36</accession>
<dbReference type="EMBL" id="HACM01005401">
    <property type="protein sequence ID" value="CRZ05843.1"/>
    <property type="molecule type" value="Transcribed_RNA"/>
</dbReference>
<reference evidence="1" key="1">
    <citation type="submission" date="2015-04" db="EMBL/GenBank/DDBJ databases">
        <title>The genome sequence of the plant pathogenic Rhizarian Plasmodiophora brassicae reveals insights in its biotrophic life cycle and the origin of chitin synthesis.</title>
        <authorList>
            <person name="Schwelm A."/>
            <person name="Fogelqvist J."/>
            <person name="Knaust A."/>
            <person name="Julke S."/>
            <person name="Lilja T."/>
            <person name="Dhandapani V."/>
            <person name="Bonilla-Rosso G."/>
            <person name="Karlsson M."/>
            <person name="Shevchenko A."/>
            <person name="Choi S.R."/>
            <person name="Kim H.G."/>
            <person name="Park J.Y."/>
            <person name="Lim Y.P."/>
            <person name="Ludwig-Muller J."/>
            <person name="Dixelius C."/>
        </authorList>
    </citation>
    <scope>NUCLEOTIDE SEQUENCE</scope>
    <source>
        <tissue evidence="1">Potato root galls</tissue>
    </source>
</reference>